<name>A0A7C9QVP4_9PROT</name>
<dbReference type="Pfam" id="PF10649">
    <property type="entry name" value="DUF2478"/>
    <property type="match status" value="1"/>
</dbReference>
<keyword evidence="2" id="KW-1185">Reference proteome</keyword>
<proteinExistence type="predicted"/>
<dbReference type="Proteomes" id="UP000480684">
    <property type="component" value="Unassembled WGS sequence"/>
</dbReference>
<dbReference type="RefSeq" id="WP_163681768.1">
    <property type="nucleotide sequence ID" value="NZ_JAAIYP010000042.1"/>
</dbReference>
<evidence type="ECO:0000313" key="1">
    <source>
        <dbReference type="EMBL" id="NFV81577.1"/>
    </source>
</evidence>
<evidence type="ECO:0000313" key="2">
    <source>
        <dbReference type="Proteomes" id="UP000480684"/>
    </source>
</evidence>
<gene>
    <name evidence="1" type="ORF">G4223_15820</name>
</gene>
<comment type="caution">
    <text evidence="1">The sequence shown here is derived from an EMBL/GenBank/DDBJ whole genome shotgun (WGS) entry which is preliminary data.</text>
</comment>
<organism evidence="1 2">
    <name type="scientific">Magnetospirillum aberrantis SpK</name>
    <dbReference type="NCBI Taxonomy" id="908842"/>
    <lineage>
        <taxon>Bacteria</taxon>
        <taxon>Pseudomonadati</taxon>
        <taxon>Pseudomonadota</taxon>
        <taxon>Alphaproteobacteria</taxon>
        <taxon>Rhodospirillales</taxon>
        <taxon>Rhodospirillaceae</taxon>
        <taxon>Magnetospirillum</taxon>
    </lineage>
</organism>
<accession>A0A7C9QVP4</accession>
<sequence>MTENCRDQKIGAIPYVHGMAPETLMASFAEDLARRGYRVGGLLQTTQRTGRKRMLAVELDSGRQIPLSQNLGPQSQSCSLDPAALAEASGAVRRAVADRVDLVIVSKFSKLEAAGQGLAAELLSAMAEGLNVLTAVPEDMVGQWRHFTGGQGAVLPATAAGLWRWWGNGQAG</sequence>
<dbReference type="EMBL" id="JAAIYP010000042">
    <property type="protein sequence ID" value="NFV81577.1"/>
    <property type="molecule type" value="Genomic_DNA"/>
</dbReference>
<dbReference type="InterPro" id="IPR018912">
    <property type="entry name" value="DUF2478"/>
</dbReference>
<reference evidence="1 2" key="1">
    <citation type="submission" date="2020-02" db="EMBL/GenBank/DDBJ databases">
        <authorList>
            <person name="Dziuba M."/>
            <person name="Kuznetsov B."/>
            <person name="Mardanov A."/>
            <person name="Ravin N."/>
            <person name="Grouzdev D."/>
        </authorList>
    </citation>
    <scope>NUCLEOTIDE SEQUENCE [LARGE SCALE GENOMIC DNA]</scope>
    <source>
        <strain evidence="1 2">SpK</strain>
    </source>
</reference>
<dbReference type="AlphaFoldDB" id="A0A7C9QVP4"/>
<protein>
    <submittedName>
        <fullName evidence="1">DUF2478 domain-containing protein</fullName>
    </submittedName>
</protein>